<dbReference type="Pfam" id="PF10411">
    <property type="entry name" value="DsbC_N"/>
    <property type="match status" value="1"/>
</dbReference>
<keyword evidence="3 7" id="KW-0732">Signal</keyword>
<evidence type="ECO:0000259" key="8">
    <source>
        <dbReference type="Pfam" id="PF10411"/>
    </source>
</evidence>
<dbReference type="InterPro" id="IPR051470">
    <property type="entry name" value="Thiol:disulfide_interchange"/>
</dbReference>
<evidence type="ECO:0000256" key="5">
    <source>
        <dbReference type="ARBA" id="ARBA00023157"/>
    </source>
</evidence>
<dbReference type="SUPFAM" id="SSF52833">
    <property type="entry name" value="Thioredoxin-like"/>
    <property type="match status" value="1"/>
</dbReference>
<evidence type="ECO:0000313" key="10">
    <source>
        <dbReference type="EMBL" id="TXF10629.1"/>
    </source>
</evidence>
<organism evidence="10 11">
    <name type="scientific">Pelomicrobium methylotrophicum</name>
    <dbReference type="NCBI Taxonomy" id="2602750"/>
    <lineage>
        <taxon>Bacteria</taxon>
        <taxon>Pseudomonadati</taxon>
        <taxon>Pseudomonadota</taxon>
        <taxon>Hydrogenophilia</taxon>
        <taxon>Hydrogenophilia incertae sedis</taxon>
        <taxon>Pelomicrobium</taxon>
    </lineage>
</organism>
<dbReference type="RefSeq" id="WP_147800897.1">
    <property type="nucleotide sequence ID" value="NZ_VPFL01000025.1"/>
</dbReference>
<dbReference type="Gene3D" id="3.10.450.70">
    <property type="entry name" value="Disulphide bond isomerase, DsbC/G, N-terminal"/>
    <property type="match status" value="1"/>
</dbReference>
<dbReference type="GO" id="GO:0042597">
    <property type="term" value="C:periplasmic space"/>
    <property type="evidence" value="ECO:0007669"/>
    <property type="project" value="UniProtKB-SubCell"/>
</dbReference>
<dbReference type="Proteomes" id="UP000321201">
    <property type="component" value="Unassembled WGS sequence"/>
</dbReference>
<sequence>MLKSAWAAWMAAVFVMFSSAGARADADSAKKALEARLAGEHIESVKPTPFAGIYEVVVSGPRGFLVMYTDEKAEFLFAGGALFDVRTSPYKDLTKQTVSRLNAALINSSLHLAVKRVKGNGKRTLITFEDPNCSYCKALQKELTKLSDVTIYTFLWPFLAESSLTKSQAIWCSKDRGKAFEDVMLRDQVPSVQQANCEYQPDKVHDMARRLGLQGTPAIFLADGAEYGGPRTAAALEQALNEVKAAGGGR</sequence>
<protein>
    <recommendedName>
        <fullName evidence="7">Thiol:disulfide interchange protein</fullName>
    </recommendedName>
</protein>
<gene>
    <name evidence="10" type="ORF">FR698_14375</name>
</gene>
<evidence type="ECO:0000256" key="3">
    <source>
        <dbReference type="ARBA" id="ARBA00022729"/>
    </source>
</evidence>
<keyword evidence="11" id="KW-1185">Reference proteome</keyword>
<dbReference type="InterPro" id="IPR018950">
    <property type="entry name" value="DiS-bond_isomerase_DsbC/G_N"/>
</dbReference>
<dbReference type="PANTHER" id="PTHR35272">
    <property type="entry name" value="THIOL:DISULFIDE INTERCHANGE PROTEIN DSBC-RELATED"/>
    <property type="match status" value="1"/>
</dbReference>
<evidence type="ECO:0000313" key="11">
    <source>
        <dbReference type="Proteomes" id="UP000321201"/>
    </source>
</evidence>
<feature type="chain" id="PRO_5023037360" description="Thiol:disulfide interchange protein" evidence="7">
    <location>
        <begin position="25"/>
        <end position="250"/>
    </location>
</feature>
<evidence type="ECO:0000256" key="1">
    <source>
        <dbReference type="ARBA" id="ARBA00004418"/>
    </source>
</evidence>
<name>A0A5C7EQ57_9PROT</name>
<dbReference type="EMBL" id="VPFL01000025">
    <property type="protein sequence ID" value="TXF10629.1"/>
    <property type="molecule type" value="Genomic_DNA"/>
</dbReference>
<feature type="domain" description="Disulphide bond isomerase DsbC/G N-terminal" evidence="8">
    <location>
        <begin position="22"/>
        <end position="94"/>
    </location>
</feature>
<dbReference type="InterPro" id="IPR036249">
    <property type="entry name" value="Thioredoxin-like_sf"/>
</dbReference>
<dbReference type="Pfam" id="PF13098">
    <property type="entry name" value="Thioredoxin_2"/>
    <property type="match status" value="1"/>
</dbReference>
<proteinExistence type="inferred from homology"/>
<comment type="caution">
    <text evidence="10">The sequence shown here is derived from an EMBL/GenBank/DDBJ whole genome shotgun (WGS) entry which is preliminary data.</text>
</comment>
<dbReference type="InParanoid" id="A0A5C7EQ57"/>
<dbReference type="InterPro" id="IPR033954">
    <property type="entry name" value="DiS-bond_Isoase_DsbC/G"/>
</dbReference>
<keyword evidence="5" id="KW-1015">Disulfide bond</keyword>
<dbReference type="CDD" id="cd03020">
    <property type="entry name" value="DsbA_DsbC_DsbG"/>
    <property type="match status" value="1"/>
</dbReference>
<dbReference type="AlphaFoldDB" id="A0A5C7EQ57"/>
<dbReference type="Gene3D" id="3.40.30.10">
    <property type="entry name" value="Glutaredoxin"/>
    <property type="match status" value="1"/>
</dbReference>
<comment type="function">
    <text evidence="7">Required for disulfide bond formation in some periplasmic proteins. Acts by transferring its disulfide bond to other proteins and is reduced in the process.</text>
</comment>
<feature type="signal peptide" evidence="7">
    <location>
        <begin position="1"/>
        <end position="24"/>
    </location>
</feature>
<evidence type="ECO:0000256" key="7">
    <source>
        <dbReference type="RuleBase" id="RU364038"/>
    </source>
</evidence>
<dbReference type="InterPro" id="IPR009094">
    <property type="entry name" value="DiS-bond_isomerase_DsbC/G_N_sf"/>
</dbReference>
<reference evidence="10 11" key="1">
    <citation type="submission" date="2019-08" db="EMBL/GenBank/DDBJ databases">
        <title>Pelomicrobium methylotrophicum gen. nov., sp. nov. a moderately thermophilic, facultatively anaerobic, lithoautotrophic and methylotrophic bacterium isolated from a terrestrial mud volcano.</title>
        <authorList>
            <person name="Slobodkina G.B."/>
            <person name="Merkel A.Y."/>
            <person name="Slobodkin A.I."/>
        </authorList>
    </citation>
    <scope>NUCLEOTIDE SEQUENCE [LARGE SCALE GENOMIC DNA]</scope>
    <source>
        <strain evidence="10 11">SM250</strain>
    </source>
</reference>
<evidence type="ECO:0000256" key="2">
    <source>
        <dbReference type="ARBA" id="ARBA00009813"/>
    </source>
</evidence>
<dbReference type="SUPFAM" id="SSF54423">
    <property type="entry name" value="DsbC/DsbG N-terminal domain-like"/>
    <property type="match status" value="1"/>
</dbReference>
<dbReference type="PANTHER" id="PTHR35272:SF3">
    <property type="entry name" value="THIOL:DISULFIDE INTERCHANGE PROTEIN DSBC"/>
    <property type="match status" value="1"/>
</dbReference>
<dbReference type="OrthoDB" id="12976at2"/>
<evidence type="ECO:0000259" key="9">
    <source>
        <dbReference type="Pfam" id="PF13098"/>
    </source>
</evidence>
<evidence type="ECO:0000256" key="4">
    <source>
        <dbReference type="ARBA" id="ARBA00022764"/>
    </source>
</evidence>
<keyword evidence="4 7" id="KW-0574">Periplasm</keyword>
<feature type="domain" description="Thioredoxin-like fold" evidence="9">
    <location>
        <begin position="117"/>
        <end position="240"/>
    </location>
</feature>
<dbReference type="FunCoup" id="A0A5C7EQ57">
    <property type="interactions" value="107"/>
</dbReference>
<dbReference type="InterPro" id="IPR012336">
    <property type="entry name" value="Thioredoxin-like_fold"/>
</dbReference>
<accession>A0A5C7EQ57</accession>
<keyword evidence="6 7" id="KW-0676">Redox-active center</keyword>
<evidence type="ECO:0000256" key="6">
    <source>
        <dbReference type="ARBA" id="ARBA00023284"/>
    </source>
</evidence>
<comment type="similarity">
    <text evidence="2 7">Belongs to the thioredoxin family. DsbC subfamily.</text>
</comment>
<comment type="subcellular location">
    <subcellularLocation>
        <location evidence="1 7">Periplasm</location>
    </subcellularLocation>
</comment>